<accession>A0ACD0WPK8</accession>
<dbReference type="EMBL" id="CP038488">
    <property type="protein sequence ID" value="QFZ29449.1"/>
    <property type="molecule type" value="Genomic_DNA"/>
</dbReference>
<name>A0ACD0WPK8_CLALS</name>
<sequence>MNHHRSKKQLGNQL</sequence>
<protein>
    <submittedName>
        <fullName evidence="1">Uncharacterized protein</fullName>
    </submittedName>
</protein>
<organism evidence="1 2">
    <name type="scientific">Clavispora lusitaniae</name>
    <name type="common">Candida lusitaniae</name>
    <dbReference type="NCBI Taxonomy" id="36911"/>
    <lineage>
        <taxon>Eukaryota</taxon>
        <taxon>Fungi</taxon>
        <taxon>Dikarya</taxon>
        <taxon>Ascomycota</taxon>
        <taxon>Saccharomycotina</taxon>
        <taxon>Pichiomycetes</taxon>
        <taxon>Metschnikowiaceae</taxon>
        <taxon>Clavispora</taxon>
    </lineage>
</organism>
<evidence type="ECO:0000313" key="1">
    <source>
        <dbReference type="EMBL" id="QFZ29449.1"/>
    </source>
</evidence>
<proteinExistence type="predicted"/>
<dbReference type="Proteomes" id="UP000326582">
    <property type="component" value="Chromosome 5"/>
</dbReference>
<gene>
    <name evidence="1" type="ORF">EJF14_50691</name>
</gene>
<evidence type="ECO:0000313" key="2">
    <source>
        <dbReference type="Proteomes" id="UP000326582"/>
    </source>
</evidence>
<keyword evidence="2" id="KW-1185">Reference proteome</keyword>
<reference evidence="2" key="1">
    <citation type="journal article" date="2019" name="MBio">
        <title>Comparative genomics for the elucidation of multidrug resistance (MDR) in Candida lusitaniae.</title>
        <authorList>
            <person name="Kannan A."/>
            <person name="Asner S.A."/>
            <person name="Trachsel E."/>
            <person name="Kelly S."/>
            <person name="Parker J."/>
            <person name="Sanglard D."/>
        </authorList>
    </citation>
    <scope>NUCLEOTIDE SEQUENCE [LARGE SCALE GENOMIC DNA]</scope>
    <source>
        <strain evidence="2">P1</strain>
    </source>
</reference>